<evidence type="ECO:0000256" key="1">
    <source>
        <dbReference type="ARBA" id="ARBA00006432"/>
    </source>
</evidence>
<dbReference type="Pfam" id="PF00501">
    <property type="entry name" value="AMP-binding"/>
    <property type="match status" value="1"/>
</dbReference>
<evidence type="ECO:0000313" key="4">
    <source>
        <dbReference type="Proteomes" id="UP000027073"/>
    </source>
</evidence>
<comment type="similarity">
    <text evidence="1">Belongs to the ATP-dependent AMP-binding enzyme family.</text>
</comment>
<dbReference type="InParanoid" id="A0A067N343"/>
<dbReference type="EMBL" id="KL198014">
    <property type="protein sequence ID" value="KDQ22274.1"/>
    <property type="molecule type" value="Genomic_DNA"/>
</dbReference>
<dbReference type="AlphaFoldDB" id="A0A067N343"/>
<dbReference type="GO" id="GO:0031956">
    <property type="term" value="F:medium-chain fatty acid-CoA ligase activity"/>
    <property type="evidence" value="ECO:0007669"/>
    <property type="project" value="TreeGrafter"/>
</dbReference>
<dbReference type="PANTHER" id="PTHR43201">
    <property type="entry name" value="ACYL-COA SYNTHETASE"/>
    <property type="match status" value="1"/>
</dbReference>
<dbReference type="SUPFAM" id="SSF56801">
    <property type="entry name" value="Acetyl-CoA synthetase-like"/>
    <property type="match status" value="1"/>
</dbReference>
<dbReference type="GO" id="GO:0006631">
    <property type="term" value="P:fatty acid metabolic process"/>
    <property type="evidence" value="ECO:0007669"/>
    <property type="project" value="TreeGrafter"/>
</dbReference>
<proteinExistence type="inferred from homology"/>
<feature type="non-terminal residue" evidence="3">
    <location>
        <position position="263"/>
    </location>
</feature>
<accession>A0A067N343</accession>
<dbReference type="PANTHER" id="PTHR43201:SF8">
    <property type="entry name" value="ACYL-COA SYNTHETASE FAMILY MEMBER 3"/>
    <property type="match status" value="1"/>
</dbReference>
<dbReference type="Proteomes" id="UP000027073">
    <property type="component" value="Unassembled WGS sequence"/>
</dbReference>
<reference evidence="4" key="1">
    <citation type="journal article" date="2014" name="Proc. Natl. Acad. Sci. U.S.A.">
        <title>Extensive sampling of basidiomycete genomes demonstrates inadequacy of the white-rot/brown-rot paradigm for wood decay fungi.</title>
        <authorList>
            <person name="Riley R."/>
            <person name="Salamov A.A."/>
            <person name="Brown D.W."/>
            <person name="Nagy L.G."/>
            <person name="Floudas D."/>
            <person name="Held B.W."/>
            <person name="Levasseur A."/>
            <person name="Lombard V."/>
            <person name="Morin E."/>
            <person name="Otillar R."/>
            <person name="Lindquist E.A."/>
            <person name="Sun H."/>
            <person name="LaButti K.M."/>
            <person name="Schmutz J."/>
            <person name="Jabbour D."/>
            <person name="Luo H."/>
            <person name="Baker S.E."/>
            <person name="Pisabarro A.G."/>
            <person name="Walton J.D."/>
            <person name="Blanchette R.A."/>
            <person name="Henrissat B."/>
            <person name="Martin F."/>
            <person name="Cullen D."/>
            <person name="Hibbett D.S."/>
            <person name="Grigoriev I.V."/>
        </authorList>
    </citation>
    <scope>NUCLEOTIDE SEQUENCE [LARGE SCALE GENOMIC DNA]</scope>
    <source>
        <strain evidence="4">PC15</strain>
    </source>
</reference>
<evidence type="ECO:0000313" key="3">
    <source>
        <dbReference type="EMBL" id="KDQ22274.1"/>
    </source>
</evidence>
<gene>
    <name evidence="3" type="ORF">PLEOSDRAFT_1068683</name>
</gene>
<dbReference type="PROSITE" id="PS00455">
    <property type="entry name" value="AMP_BINDING"/>
    <property type="match status" value="1"/>
</dbReference>
<dbReference type="HOGENOM" id="CLU_002220_3_0_1"/>
<dbReference type="STRING" id="1137138.A0A067N343"/>
<dbReference type="InterPro" id="IPR042099">
    <property type="entry name" value="ANL_N_sf"/>
</dbReference>
<dbReference type="VEuPathDB" id="FungiDB:PLEOSDRAFT_1068683"/>
<organism evidence="3 4">
    <name type="scientific">Pleurotus ostreatus (strain PC15)</name>
    <name type="common">Oyster mushroom</name>
    <dbReference type="NCBI Taxonomy" id="1137138"/>
    <lineage>
        <taxon>Eukaryota</taxon>
        <taxon>Fungi</taxon>
        <taxon>Dikarya</taxon>
        <taxon>Basidiomycota</taxon>
        <taxon>Agaricomycotina</taxon>
        <taxon>Agaricomycetes</taxon>
        <taxon>Agaricomycetidae</taxon>
        <taxon>Agaricales</taxon>
        <taxon>Pleurotineae</taxon>
        <taxon>Pleurotaceae</taxon>
        <taxon>Pleurotus</taxon>
    </lineage>
</organism>
<dbReference type="OrthoDB" id="429813at2759"/>
<dbReference type="InterPro" id="IPR020845">
    <property type="entry name" value="AMP-binding_CS"/>
</dbReference>
<dbReference type="Gene3D" id="3.40.50.12780">
    <property type="entry name" value="N-terminal domain of ligase-like"/>
    <property type="match status" value="1"/>
</dbReference>
<name>A0A067N343_PLEO1</name>
<dbReference type="InterPro" id="IPR000873">
    <property type="entry name" value="AMP-dep_synth/lig_dom"/>
</dbReference>
<evidence type="ECO:0000259" key="2">
    <source>
        <dbReference type="Pfam" id="PF00501"/>
    </source>
</evidence>
<sequence length="263" mass="28433">MTALPPTDGSLLLSQTIDFHLKCNPTFPMYVFAEEGSERVIVVTFLEFARACHRVAHHVRPRASPQQLGQVVAIIASCDTIVYQALVLGCIKAGLVPFPISPRNSPLAVIGLLKAVDCHRILGTNTSLKGLFAGIRAEVDKDDETFSVSIEEIPSLREVYPHLGQERAGDAFSPYPEHLTTAGLSSITLYLHSSGSTGFPKVIPLTQLAILQWAALPSVADIKHSSHRFGSMALPSFHTLGIYFQVLCPIFAGVTAGVYPPTM</sequence>
<feature type="domain" description="AMP-dependent synthetase/ligase" evidence="2">
    <location>
        <begin position="40"/>
        <end position="261"/>
    </location>
</feature>
<protein>
    <recommendedName>
        <fullName evidence="2">AMP-dependent synthetase/ligase domain-containing protein</fullName>
    </recommendedName>
</protein>